<dbReference type="Gene3D" id="1.10.510.10">
    <property type="entry name" value="Transferase(Phosphotransferase) domain 1"/>
    <property type="match status" value="1"/>
</dbReference>
<name>A0A485K6A9_9STRA</name>
<dbReference type="AlphaFoldDB" id="A0A485K6A9"/>
<dbReference type="GO" id="GO:0004674">
    <property type="term" value="F:protein serine/threonine kinase activity"/>
    <property type="evidence" value="ECO:0007669"/>
    <property type="project" value="TreeGrafter"/>
</dbReference>
<evidence type="ECO:0000313" key="6">
    <source>
        <dbReference type="EMBL" id="VFT78591.1"/>
    </source>
</evidence>
<sequence>MIACENGQEEVVRVLVNQDDIDYNSCMKARDFAIQGGHYSLLSALLSCKSDDFHRTKNNDGNLLLECCAKYLEPKMATKLLLLDMPFTILQHGQLAPRQNHSYSWTYFMDASHPIDCFVRHSCVDLILNHRDFVSCSRELLHELAFAKDQHGREVIQITDASTRQYFYDRLYYCGRYEIFEGPPVHVSNTAVVMMAYDHGICAQVYRECLKENSLGLDIKGFVNCNRILGRVGAKIDKQKDKTSEEPMWEAEFQLWDKDKNSSLSEEEFLSYCAQHFGKKLTVAMKFMKNADEYQRETENRANLDATFVLSLLPSVDRTVFEANLEYPKLRNEISLTEYPHVLVMPAADRSLEDIFLKERPSENERRILLQQVAVGLQHLHQKKIVHGDVKKLNVVRVGNRLKLIDLDAGTKFEDPVGAKFSSGSLPPGALFYLCLWAYYQPYHFVEMFYELTSDEDTKLYCEHWDNVISTNQEALQKIKPKNGYVVKTFQNTNCRLPYKLVKAHPSLDVWAFGALMYQMYSGEELVATDFNQDVVDDKIQLAATWPQEKLTTRIRNKISNGQARDLLEKLLVVDPDDRIAMDNVLTHSYFNVESTDLLQKIDAIGVKLDYMIDLSKQHLKHLVSTKQDLMRGVFEATEVTIPTSFVILNTDLTKPLVETGEKKLDNLLKFMCKNTTQFGKTLADAVNGKSAFLSSGDDVFLYLVDEVEGTPVIPSVSDNAVYPIRIHKKSPEFLAVATPFIQASMQLLQGAKTVAKLAKCVGIPNPTGLIIDSTIKILHAAQAESSVVDFKVVHAAIQEESADPVLLQRIRGAALRELGQFFKANDPNKTYAGLRRTYTAEGHALWTSAENAEKINEGKPRPDTLAVAQEQSNKIVMFYKELLLDREEKKNVVDGSQEDTPTLNPPNNGNPEKACSCELM</sequence>
<dbReference type="GO" id="GO:0044773">
    <property type="term" value="P:mitotic DNA damage checkpoint signaling"/>
    <property type="evidence" value="ECO:0007669"/>
    <property type="project" value="TreeGrafter"/>
</dbReference>
<dbReference type="InterPro" id="IPR011009">
    <property type="entry name" value="Kinase-like_dom_sf"/>
</dbReference>
<dbReference type="Proteomes" id="UP000332933">
    <property type="component" value="Unassembled WGS sequence"/>
</dbReference>
<evidence type="ECO:0000259" key="4">
    <source>
        <dbReference type="PROSITE" id="PS50222"/>
    </source>
</evidence>
<dbReference type="GO" id="GO:0005509">
    <property type="term" value="F:calcium ion binding"/>
    <property type="evidence" value="ECO:0007669"/>
    <property type="project" value="InterPro"/>
</dbReference>
<feature type="region of interest" description="Disordered" evidence="2">
    <location>
        <begin position="891"/>
        <end position="921"/>
    </location>
</feature>
<evidence type="ECO:0000313" key="7">
    <source>
        <dbReference type="Proteomes" id="UP000332933"/>
    </source>
</evidence>
<dbReference type="PANTHER" id="PTHR44167:SF24">
    <property type="entry name" value="SERINE_THREONINE-PROTEIN KINASE CHK2"/>
    <property type="match status" value="1"/>
</dbReference>
<accession>A0A485K6A9</accession>
<feature type="domain" description="EF-hand" evidence="4">
    <location>
        <begin position="244"/>
        <end position="279"/>
    </location>
</feature>
<evidence type="ECO:0000313" key="5">
    <source>
        <dbReference type="EMBL" id="KAF0718939.1"/>
    </source>
</evidence>
<dbReference type="EMBL" id="CAADRA010000106">
    <property type="protein sequence ID" value="VFT78591.1"/>
    <property type="molecule type" value="Genomic_DNA"/>
</dbReference>
<evidence type="ECO:0000256" key="2">
    <source>
        <dbReference type="SAM" id="MobiDB-lite"/>
    </source>
</evidence>
<gene>
    <name evidence="6" type="primary">Aste57867_1373</name>
    <name evidence="5" type="ORF">As57867_001372</name>
    <name evidence="6" type="ORF">ASTE57867_1373</name>
</gene>
<feature type="compositionally biased region" description="Low complexity" evidence="2">
    <location>
        <begin position="901"/>
        <end position="912"/>
    </location>
</feature>
<dbReference type="SUPFAM" id="SSF56112">
    <property type="entry name" value="Protein kinase-like (PK-like)"/>
    <property type="match status" value="1"/>
</dbReference>
<dbReference type="OrthoDB" id="9995210at2759"/>
<comment type="similarity">
    <text evidence="1">Belongs to the protein kinase superfamily. Ser/Thr protein kinase family. CDPK subfamily.</text>
</comment>
<dbReference type="EMBL" id="VJMH01000106">
    <property type="protein sequence ID" value="KAF0718939.1"/>
    <property type="molecule type" value="Genomic_DNA"/>
</dbReference>
<dbReference type="GO" id="GO:0005634">
    <property type="term" value="C:nucleus"/>
    <property type="evidence" value="ECO:0007669"/>
    <property type="project" value="TreeGrafter"/>
</dbReference>
<evidence type="ECO:0000256" key="1">
    <source>
        <dbReference type="ARBA" id="ARBA00024334"/>
    </source>
</evidence>
<feature type="domain" description="Protein kinase" evidence="3">
    <location>
        <begin position="191"/>
        <end position="591"/>
    </location>
</feature>
<protein>
    <submittedName>
        <fullName evidence="6">Aste57867_1373 protein</fullName>
    </submittedName>
</protein>
<dbReference type="Gene3D" id="1.25.40.20">
    <property type="entry name" value="Ankyrin repeat-containing domain"/>
    <property type="match status" value="1"/>
</dbReference>
<dbReference type="InterPro" id="IPR000719">
    <property type="entry name" value="Prot_kinase_dom"/>
</dbReference>
<proteinExistence type="inferred from homology"/>
<dbReference type="InterPro" id="IPR036770">
    <property type="entry name" value="Ankyrin_rpt-contain_sf"/>
</dbReference>
<dbReference type="PROSITE" id="PS50222">
    <property type="entry name" value="EF_HAND_2"/>
    <property type="match status" value="1"/>
</dbReference>
<dbReference type="InterPro" id="IPR002048">
    <property type="entry name" value="EF_hand_dom"/>
</dbReference>
<organism evidence="6 7">
    <name type="scientific">Aphanomyces stellatus</name>
    <dbReference type="NCBI Taxonomy" id="120398"/>
    <lineage>
        <taxon>Eukaryota</taxon>
        <taxon>Sar</taxon>
        <taxon>Stramenopiles</taxon>
        <taxon>Oomycota</taxon>
        <taxon>Saprolegniomycetes</taxon>
        <taxon>Saprolegniales</taxon>
        <taxon>Verrucalvaceae</taxon>
        <taxon>Aphanomyces</taxon>
    </lineage>
</organism>
<dbReference type="PROSITE" id="PS50011">
    <property type="entry name" value="PROTEIN_KINASE_DOM"/>
    <property type="match status" value="1"/>
</dbReference>
<keyword evidence="7" id="KW-1185">Reference proteome</keyword>
<dbReference type="GO" id="GO:0005524">
    <property type="term" value="F:ATP binding"/>
    <property type="evidence" value="ECO:0007669"/>
    <property type="project" value="InterPro"/>
</dbReference>
<reference evidence="5" key="2">
    <citation type="submission" date="2019-06" db="EMBL/GenBank/DDBJ databases">
        <title>Genomics analysis of Aphanomyces spp. identifies a new class of oomycete effector associated with host adaptation.</title>
        <authorList>
            <person name="Gaulin E."/>
        </authorList>
    </citation>
    <scope>NUCLEOTIDE SEQUENCE</scope>
    <source>
        <strain evidence="5">CBS 578.67</strain>
    </source>
</reference>
<evidence type="ECO:0000259" key="3">
    <source>
        <dbReference type="PROSITE" id="PS50011"/>
    </source>
</evidence>
<dbReference type="GO" id="GO:0005737">
    <property type="term" value="C:cytoplasm"/>
    <property type="evidence" value="ECO:0007669"/>
    <property type="project" value="TreeGrafter"/>
</dbReference>
<reference evidence="6 7" key="1">
    <citation type="submission" date="2019-03" db="EMBL/GenBank/DDBJ databases">
        <authorList>
            <person name="Gaulin E."/>
            <person name="Dumas B."/>
        </authorList>
    </citation>
    <scope>NUCLEOTIDE SEQUENCE [LARGE SCALE GENOMIC DNA]</scope>
    <source>
        <strain evidence="6">CBS 568.67</strain>
    </source>
</reference>
<dbReference type="SMART" id="SM00220">
    <property type="entry name" value="S_TKc"/>
    <property type="match status" value="1"/>
</dbReference>
<dbReference type="PANTHER" id="PTHR44167">
    <property type="entry name" value="OVARIAN-SPECIFIC SERINE/THREONINE-PROTEIN KINASE LOK-RELATED"/>
    <property type="match status" value="1"/>
</dbReference>
<dbReference type="Pfam" id="PF00069">
    <property type="entry name" value="Pkinase"/>
    <property type="match status" value="2"/>
</dbReference>